<name>A0A2I1DLN1_9PROT</name>
<proteinExistence type="predicted"/>
<comment type="caution">
    <text evidence="1">The sequence shown here is derived from an EMBL/GenBank/DDBJ whole genome shotgun (WGS) entry which is preliminary data.</text>
</comment>
<keyword evidence="2" id="KW-1185">Reference proteome</keyword>
<protein>
    <submittedName>
        <fullName evidence="1">Uncharacterized protein</fullName>
    </submittedName>
</protein>
<accession>A0A2I1DLN1</accession>
<dbReference type="AlphaFoldDB" id="A0A2I1DLN1"/>
<dbReference type="RefSeq" id="WP_101537717.1">
    <property type="nucleotide sequence ID" value="NZ_MXAV01000033.1"/>
</dbReference>
<evidence type="ECO:0000313" key="1">
    <source>
        <dbReference type="EMBL" id="PKY10783.1"/>
    </source>
</evidence>
<organism evidence="1 2">
    <name type="scientific">Acidithiobacillus marinus</name>
    <dbReference type="NCBI Taxonomy" id="187490"/>
    <lineage>
        <taxon>Bacteria</taxon>
        <taxon>Pseudomonadati</taxon>
        <taxon>Pseudomonadota</taxon>
        <taxon>Acidithiobacillia</taxon>
        <taxon>Acidithiobacillales</taxon>
        <taxon>Acidithiobacillaceae</taxon>
        <taxon>Acidithiobacillus</taxon>
    </lineage>
</organism>
<gene>
    <name evidence="1" type="ORF">B1757_07435</name>
</gene>
<dbReference type="Proteomes" id="UP000234329">
    <property type="component" value="Unassembled WGS sequence"/>
</dbReference>
<dbReference type="EMBL" id="MXAV01000033">
    <property type="protein sequence ID" value="PKY10783.1"/>
    <property type="molecule type" value="Genomic_DNA"/>
</dbReference>
<dbReference type="InParanoid" id="A0A2I1DLN1"/>
<evidence type="ECO:0000313" key="2">
    <source>
        <dbReference type="Proteomes" id="UP000234329"/>
    </source>
</evidence>
<reference evidence="1 2" key="1">
    <citation type="submission" date="2017-03" db="EMBL/GenBank/DDBJ databases">
        <title>Draft genime sequence of the acidophilic sulfur-oxidizing bacterium Acidithiobacillus sp. SH, isolated from seawater.</title>
        <authorList>
            <person name="Sharmin S."/>
            <person name="Tokuhisa M."/>
            <person name="Kanao T."/>
            <person name="Kamimura K."/>
        </authorList>
    </citation>
    <scope>NUCLEOTIDE SEQUENCE [LARGE SCALE GENOMIC DNA]</scope>
    <source>
        <strain evidence="1 2">SH</strain>
    </source>
</reference>
<sequence length="106" mass="11693">MCKKQIRITSPIADRTQFVRALRLIGGDLDLKSAVSLAIYLDNHCNTVIAAGLDHEVAEHIANELRSGGTEALVESSVIDTPMRCCPSANEKFSWSFPRHIRRSTA</sequence>